<feature type="region of interest" description="Disordered" evidence="1">
    <location>
        <begin position="1"/>
        <end position="39"/>
    </location>
</feature>
<sequence>MLGGGSRWGRTKGLLPRVAASSGRGSVDPLRQSSDSRRLPPLGLTFAGSYSAPLSFLGIQRSKNTKSQIQIKIKGIRCVPELGFEQKNAQKKQKQAAAAKAVSSERLLFGGLCLLREFKLISKDPTRGRGRDKGSSSK</sequence>
<accession>A0A540NSF3</accession>
<reference evidence="2 3" key="1">
    <citation type="journal article" date="2019" name="G3 (Bethesda)">
        <title>Sequencing of a Wild Apple (Malus baccata) Genome Unravels the Differences Between Cultivated and Wild Apple Species Regarding Disease Resistance and Cold Tolerance.</title>
        <authorList>
            <person name="Chen X."/>
        </authorList>
    </citation>
    <scope>NUCLEOTIDE SEQUENCE [LARGE SCALE GENOMIC DNA]</scope>
    <source>
        <strain evidence="3">cv. Shandingzi</strain>
        <tissue evidence="2">Leaves</tissue>
    </source>
</reference>
<protein>
    <submittedName>
        <fullName evidence="2">Uncharacterized protein</fullName>
    </submittedName>
</protein>
<keyword evidence="3" id="KW-1185">Reference proteome</keyword>
<dbReference type="AlphaFoldDB" id="A0A540NSF3"/>
<proteinExistence type="predicted"/>
<dbReference type="Proteomes" id="UP000315295">
    <property type="component" value="Unassembled WGS sequence"/>
</dbReference>
<name>A0A540NSF3_MALBA</name>
<gene>
    <name evidence="2" type="ORF">C1H46_000384</name>
</gene>
<organism evidence="2 3">
    <name type="scientific">Malus baccata</name>
    <name type="common">Siberian crab apple</name>
    <name type="synonym">Pyrus baccata</name>
    <dbReference type="NCBI Taxonomy" id="106549"/>
    <lineage>
        <taxon>Eukaryota</taxon>
        <taxon>Viridiplantae</taxon>
        <taxon>Streptophyta</taxon>
        <taxon>Embryophyta</taxon>
        <taxon>Tracheophyta</taxon>
        <taxon>Spermatophyta</taxon>
        <taxon>Magnoliopsida</taxon>
        <taxon>eudicotyledons</taxon>
        <taxon>Gunneridae</taxon>
        <taxon>Pentapetalae</taxon>
        <taxon>rosids</taxon>
        <taxon>fabids</taxon>
        <taxon>Rosales</taxon>
        <taxon>Rosaceae</taxon>
        <taxon>Amygdaloideae</taxon>
        <taxon>Maleae</taxon>
        <taxon>Malus</taxon>
    </lineage>
</organism>
<evidence type="ECO:0000256" key="1">
    <source>
        <dbReference type="SAM" id="MobiDB-lite"/>
    </source>
</evidence>
<dbReference type="EMBL" id="VIEB01000007">
    <property type="protein sequence ID" value="TQE13962.1"/>
    <property type="molecule type" value="Genomic_DNA"/>
</dbReference>
<comment type="caution">
    <text evidence="2">The sequence shown here is derived from an EMBL/GenBank/DDBJ whole genome shotgun (WGS) entry which is preliminary data.</text>
</comment>
<evidence type="ECO:0000313" key="3">
    <source>
        <dbReference type="Proteomes" id="UP000315295"/>
    </source>
</evidence>
<evidence type="ECO:0000313" key="2">
    <source>
        <dbReference type="EMBL" id="TQE13962.1"/>
    </source>
</evidence>